<keyword evidence="4" id="KW-0028">Amino-acid biosynthesis</keyword>
<evidence type="ECO:0000313" key="8">
    <source>
        <dbReference type="Proteomes" id="UP001642406"/>
    </source>
</evidence>
<dbReference type="Gene3D" id="3.40.50.720">
    <property type="entry name" value="NAD(P)-binding Rossmann-like Domain"/>
    <property type="match status" value="1"/>
</dbReference>
<dbReference type="Pfam" id="PF03807">
    <property type="entry name" value="F420_oxidored"/>
    <property type="match status" value="1"/>
</dbReference>
<dbReference type="PIRSF" id="PIRSF000193">
    <property type="entry name" value="Pyrrol-5-carb_rd"/>
    <property type="match status" value="1"/>
</dbReference>
<reference evidence="7 8" key="1">
    <citation type="submission" date="2024-01" db="EMBL/GenBank/DDBJ databases">
        <authorList>
            <person name="Allen C."/>
            <person name="Tagirdzhanova G."/>
        </authorList>
    </citation>
    <scope>NUCLEOTIDE SEQUENCE [LARGE SCALE GENOMIC DNA]</scope>
</reference>
<evidence type="ECO:0000259" key="6">
    <source>
        <dbReference type="Pfam" id="PF14748"/>
    </source>
</evidence>
<dbReference type="Proteomes" id="UP001642406">
    <property type="component" value="Unassembled WGS sequence"/>
</dbReference>
<dbReference type="InterPro" id="IPR036291">
    <property type="entry name" value="NAD(P)-bd_dom_sf"/>
</dbReference>
<keyword evidence="8" id="KW-1185">Reference proteome</keyword>
<evidence type="ECO:0000259" key="5">
    <source>
        <dbReference type="Pfam" id="PF03807"/>
    </source>
</evidence>
<dbReference type="InterPro" id="IPR053790">
    <property type="entry name" value="P5CR-like_CS"/>
</dbReference>
<accession>A0ABP0AYJ2</accession>
<feature type="domain" description="Pyrroline-5-carboxylate reductase dimerisation" evidence="6">
    <location>
        <begin position="179"/>
        <end position="283"/>
    </location>
</feature>
<dbReference type="PROSITE" id="PS00521">
    <property type="entry name" value="P5CR"/>
    <property type="match status" value="1"/>
</dbReference>
<dbReference type="EMBL" id="CAWUHC010000008">
    <property type="protein sequence ID" value="CAK7212270.1"/>
    <property type="molecule type" value="Genomic_DNA"/>
</dbReference>
<dbReference type="PANTHER" id="PTHR11645:SF0">
    <property type="entry name" value="PYRROLINE-5-CARBOXYLATE REDUCTASE 3"/>
    <property type="match status" value="1"/>
</dbReference>
<dbReference type="HAMAP" id="MF_01925">
    <property type="entry name" value="P5C_reductase"/>
    <property type="match status" value="1"/>
</dbReference>
<keyword evidence="3 4" id="KW-0560">Oxidoreductase</keyword>
<gene>
    <name evidence="7" type="ORF">SBRCBS47491_001406</name>
</gene>
<proteinExistence type="inferred from homology"/>
<dbReference type="Pfam" id="PF14748">
    <property type="entry name" value="P5CR_dimer"/>
    <property type="match status" value="1"/>
</dbReference>
<dbReference type="InterPro" id="IPR028939">
    <property type="entry name" value="P5C_Rdtase_cat_N"/>
</dbReference>
<dbReference type="InterPro" id="IPR029036">
    <property type="entry name" value="P5CR_dimer"/>
</dbReference>
<comment type="pathway">
    <text evidence="4">Amino-acid biosynthesis; L-proline biosynthesis; L-proline from L-glutamate 5-semialdehyde: step 1/1.</text>
</comment>
<dbReference type="PANTHER" id="PTHR11645">
    <property type="entry name" value="PYRROLINE-5-CARBOXYLATE REDUCTASE"/>
    <property type="match status" value="1"/>
</dbReference>
<comment type="catalytic activity">
    <reaction evidence="4">
        <text>L-proline + NADP(+) = (S)-1-pyrroline-5-carboxylate + NADPH + 2 H(+)</text>
        <dbReference type="Rhea" id="RHEA:14109"/>
        <dbReference type="ChEBI" id="CHEBI:15378"/>
        <dbReference type="ChEBI" id="CHEBI:17388"/>
        <dbReference type="ChEBI" id="CHEBI:57783"/>
        <dbReference type="ChEBI" id="CHEBI:58349"/>
        <dbReference type="ChEBI" id="CHEBI:60039"/>
        <dbReference type="EC" id="1.5.1.2"/>
    </reaction>
</comment>
<keyword evidence="4" id="KW-0641">Proline biosynthesis</keyword>
<dbReference type="EC" id="1.5.1.2" evidence="4"/>
<evidence type="ECO:0000256" key="2">
    <source>
        <dbReference type="ARBA" id="ARBA00022857"/>
    </source>
</evidence>
<protein>
    <recommendedName>
        <fullName evidence="4">Pyrroline-5-carboxylate reductase</fullName>
        <ecNumber evidence="4">1.5.1.2</ecNumber>
    </recommendedName>
</protein>
<dbReference type="InterPro" id="IPR000304">
    <property type="entry name" value="Pyrroline-COOH_reductase"/>
</dbReference>
<keyword evidence="2 4" id="KW-0521">NADP</keyword>
<evidence type="ECO:0000256" key="4">
    <source>
        <dbReference type="RuleBase" id="RU003903"/>
    </source>
</evidence>
<sequence>MAPPAPLSNAKLAFIGGGNMAAAIIGGLLAREVSADNISVAEPWDVNRAKMAALGVKTTTSNSEVAAWADLVVISVKPQVAQTACQDMASAWKEFGDDKKLPLVVSIAAGITIDSLREWTTTAGGRVPHVVRVMPNTPALVGEGASGLYAGDDITEEERQLATQMLESVSKATEWVAREDLLDVVTGLSGSGPAYFFAMVEHLITSAVSLGLPVDQASRLAKQTCLGAGKMLVESSEEPGQLRKNVTSPNGTTHAALVSFEASGFEEIVNKAVDAATKRSVELGKK</sequence>
<name>A0ABP0AYJ2_9PEZI</name>
<dbReference type="NCBIfam" id="TIGR00112">
    <property type="entry name" value="proC"/>
    <property type="match status" value="1"/>
</dbReference>
<evidence type="ECO:0000256" key="3">
    <source>
        <dbReference type="ARBA" id="ARBA00023002"/>
    </source>
</evidence>
<dbReference type="SUPFAM" id="SSF48179">
    <property type="entry name" value="6-phosphogluconate dehydrogenase C-terminal domain-like"/>
    <property type="match status" value="1"/>
</dbReference>
<dbReference type="SUPFAM" id="SSF51735">
    <property type="entry name" value="NAD(P)-binding Rossmann-fold domains"/>
    <property type="match status" value="1"/>
</dbReference>
<comment type="caution">
    <text evidence="7">The sequence shown here is derived from an EMBL/GenBank/DDBJ whole genome shotgun (WGS) entry which is preliminary data.</text>
</comment>
<comment type="similarity">
    <text evidence="1 4">Belongs to the pyrroline-5-carboxylate reductase family.</text>
</comment>
<evidence type="ECO:0000313" key="7">
    <source>
        <dbReference type="EMBL" id="CAK7212270.1"/>
    </source>
</evidence>
<feature type="domain" description="Pyrroline-5-carboxylate reductase catalytic N-terminal" evidence="5">
    <location>
        <begin position="11"/>
        <end position="94"/>
    </location>
</feature>
<dbReference type="Gene3D" id="1.10.3730.10">
    <property type="entry name" value="ProC C-terminal domain-like"/>
    <property type="match status" value="1"/>
</dbReference>
<dbReference type="InterPro" id="IPR008927">
    <property type="entry name" value="6-PGluconate_DH-like_C_sf"/>
</dbReference>
<organism evidence="7 8">
    <name type="scientific">Sporothrix bragantina</name>
    <dbReference type="NCBI Taxonomy" id="671064"/>
    <lineage>
        <taxon>Eukaryota</taxon>
        <taxon>Fungi</taxon>
        <taxon>Dikarya</taxon>
        <taxon>Ascomycota</taxon>
        <taxon>Pezizomycotina</taxon>
        <taxon>Sordariomycetes</taxon>
        <taxon>Sordariomycetidae</taxon>
        <taxon>Ophiostomatales</taxon>
        <taxon>Ophiostomataceae</taxon>
        <taxon>Sporothrix</taxon>
    </lineage>
</organism>
<evidence type="ECO:0000256" key="1">
    <source>
        <dbReference type="ARBA" id="ARBA00005525"/>
    </source>
</evidence>